<dbReference type="Pfam" id="PF00034">
    <property type="entry name" value="Cytochrom_C"/>
    <property type="match status" value="1"/>
</dbReference>
<evidence type="ECO:0000256" key="5">
    <source>
        <dbReference type="ARBA" id="ARBA00011233"/>
    </source>
</evidence>
<keyword evidence="16" id="KW-1133">Transmembrane helix</keyword>
<dbReference type="CDD" id="cd11020">
    <property type="entry name" value="CuRO_1_CuNIR"/>
    <property type="match status" value="1"/>
</dbReference>
<evidence type="ECO:0000256" key="14">
    <source>
        <dbReference type="ARBA" id="ARBA00049340"/>
    </source>
</evidence>
<evidence type="ECO:0000256" key="7">
    <source>
        <dbReference type="ARBA" id="ARBA00017290"/>
    </source>
</evidence>
<dbReference type="Pfam" id="PF07732">
    <property type="entry name" value="Cu-oxidase_3"/>
    <property type="match status" value="1"/>
</dbReference>
<feature type="transmembrane region" description="Helical" evidence="16">
    <location>
        <begin position="127"/>
        <end position="152"/>
    </location>
</feature>
<dbReference type="SUPFAM" id="SSF46626">
    <property type="entry name" value="Cytochrome c"/>
    <property type="match status" value="1"/>
</dbReference>
<evidence type="ECO:0000256" key="16">
    <source>
        <dbReference type="SAM" id="Phobius"/>
    </source>
</evidence>
<dbReference type="PANTHER" id="PTHR35008:SF8">
    <property type="entry name" value="ALCOHOL DEHYDROGENASE CYTOCHROME C SUBUNIT"/>
    <property type="match status" value="1"/>
</dbReference>
<feature type="domain" description="Cytochrome c" evidence="17">
    <location>
        <begin position="560"/>
        <end position="650"/>
    </location>
</feature>
<protein>
    <recommendedName>
        <fullName evidence="7">Copper-containing nitrite reductase</fullName>
        <ecNumber evidence="6">1.7.2.1</ecNumber>
    </recommendedName>
</protein>
<evidence type="ECO:0000256" key="10">
    <source>
        <dbReference type="ARBA" id="ARBA00022737"/>
    </source>
</evidence>
<feature type="transmembrane region" description="Helical" evidence="16">
    <location>
        <begin position="194"/>
        <end position="214"/>
    </location>
</feature>
<dbReference type="RefSeq" id="WP_377482101.1">
    <property type="nucleotide sequence ID" value="NZ_JBHLTN010000016.1"/>
</dbReference>
<evidence type="ECO:0000259" key="17">
    <source>
        <dbReference type="PROSITE" id="PS51007"/>
    </source>
</evidence>
<keyword evidence="16" id="KW-0472">Membrane</keyword>
<dbReference type="PRINTS" id="PR00695">
    <property type="entry name" value="CUNO2RDTASE"/>
</dbReference>
<keyword evidence="8 15" id="KW-0349">Heme</keyword>
<evidence type="ECO:0000256" key="4">
    <source>
        <dbReference type="ARBA" id="ARBA00010609"/>
    </source>
</evidence>
<evidence type="ECO:0000313" key="18">
    <source>
        <dbReference type="EMBL" id="MFC0592566.1"/>
    </source>
</evidence>
<dbReference type="InterPro" id="IPR008972">
    <property type="entry name" value="Cupredoxin"/>
</dbReference>
<feature type="transmembrane region" description="Helical" evidence="16">
    <location>
        <begin position="87"/>
        <end position="115"/>
    </location>
</feature>
<dbReference type="SUPFAM" id="SSF49503">
    <property type="entry name" value="Cupredoxins"/>
    <property type="match status" value="2"/>
</dbReference>
<evidence type="ECO:0000256" key="11">
    <source>
        <dbReference type="ARBA" id="ARBA00023002"/>
    </source>
</evidence>
<organism evidence="18 19">
    <name type="scientific">Ottowia pentelensis</name>
    <dbReference type="NCBI Taxonomy" id="511108"/>
    <lineage>
        <taxon>Bacteria</taxon>
        <taxon>Pseudomonadati</taxon>
        <taxon>Pseudomonadota</taxon>
        <taxon>Betaproteobacteria</taxon>
        <taxon>Burkholderiales</taxon>
        <taxon>Comamonadaceae</taxon>
        <taxon>Ottowia</taxon>
    </lineage>
</organism>
<keyword evidence="13" id="KW-0186">Copper</keyword>
<evidence type="ECO:0000256" key="6">
    <source>
        <dbReference type="ARBA" id="ARBA00011882"/>
    </source>
</evidence>
<dbReference type="InterPro" id="IPR051459">
    <property type="entry name" value="Cytochrome_c-type_DH"/>
</dbReference>
<dbReference type="InterPro" id="IPR001287">
    <property type="entry name" value="NO2-reductase_Cu"/>
</dbReference>
<dbReference type="EC" id="1.7.2.1" evidence="6"/>
<dbReference type="CDD" id="cd04208">
    <property type="entry name" value="CuRO_2_CuNIR"/>
    <property type="match status" value="1"/>
</dbReference>
<reference evidence="18 19" key="1">
    <citation type="submission" date="2024-09" db="EMBL/GenBank/DDBJ databases">
        <authorList>
            <person name="Sun Q."/>
            <person name="Mori K."/>
        </authorList>
    </citation>
    <scope>NUCLEOTIDE SEQUENCE [LARGE SCALE GENOMIC DNA]</scope>
    <source>
        <strain evidence="18 19">NCAIM B.02336</strain>
    </source>
</reference>
<name>A0ABV6PRU6_9BURK</name>
<comment type="catalytic activity">
    <reaction evidence="14">
        <text>nitric oxide + Fe(III)-[cytochrome c] + H2O = Fe(II)-[cytochrome c] + nitrite + 2 H(+)</text>
        <dbReference type="Rhea" id="RHEA:15233"/>
        <dbReference type="Rhea" id="RHEA-COMP:10350"/>
        <dbReference type="Rhea" id="RHEA-COMP:14399"/>
        <dbReference type="ChEBI" id="CHEBI:15377"/>
        <dbReference type="ChEBI" id="CHEBI:15378"/>
        <dbReference type="ChEBI" id="CHEBI:16301"/>
        <dbReference type="ChEBI" id="CHEBI:16480"/>
        <dbReference type="ChEBI" id="CHEBI:29033"/>
        <dbReference type="ChEBI" id="CHEBI:29034"/>
        <dbReference type="EC" id="1.7.2.1"/>
    </reaction>
</comment>
<keyword evidence="12 15" id="KW-0408">Iron</keyword>
<comment type="similarity">
    <text evidence="4">Belongs to the multicopper oxidase family.</text>
</comment>
<evidence type="ECO:0000313" key="19">
    <source>
        <dbReference type="Proteomes" id="UP001589834"/>
    </source>
</evidence>
<dbReference type="InterPro" id="IPR009056">
    <property type="entry name" value="Cyt_c-like_dom"/>
</dbReference>
<dbReference type="InterPro" id="IPR011707">
    <property type="entry name" value="Cu-oxidase-like_N"/>
</dbReference>
<evidence type="ECO:0000256" key="3">
    <source>
        <dbReference type="ARBA" id="ARBA00004418"/>
    </source>
</evidence>
<dbReference type="Proteomes" id="UP001589834">
    <property type="component" value="Unassembled WGS sequence"/>
</dbReference>
<dbReference type="EMBL" id="JBHLTN010000016">
    <property type="protein sequence ID" value="MFC0592566.1"/>
    <property type="molecule type" value="Genomic_DNA"/>
</dbReference>
<evidence type="ECO:0000256" key="2">
    <source>
        <dbReference type="ARBA" id="ARBA00001973"/>
    </source>
</evidence>
<keyword evidence="10" id="KW-0677">Repeat</keyword>
<evidence type="ECO:0000256" key="8">
    <source>
        <dbReference type="ARBA" id="ARBA00022617"/>
    </source>
</evidence>
<proteinExistence type="inferred from homology"/>
<evidence type="ECO:0000256" key="13">
    <source>
        <dbReference type="ARBA" id="ARBA00023008"/>
    </source>
</evidence>
<evidence type="ECO:0000256" key="9">
    <source>
        <dbReference type="ARBA" id="ARBA00022723"/>
    </source>
</evidence>
<feature type="transmembrane region" description="Helical" evidence="16">
    <location>
        <begin position="62"/>
        <end position="81"/>
    </location>
</feature>
<comment type="cofactor">
    <cofactor evidence="2">
        <name>Cu(2+)</name>
        <dbReference type="ChEBI" id="CHEBI:29036"/>
    </cofactor>
</comment>
<keyword evidence="9 15" id="KW-0479">Metal-binding</keyword>
<accession>A0ABV6PRU6</accession>
<keyword evidence="11" id="KW-0560">Oxidoreductase</keyword>
<feature type="transmembrane region" description="Helical" evidence="16">
    <location>
        <begin position="20"/>
        <end position="41"/>
    </location>
</feature>
<keyword evidence="16" id="KW-0812">Transmembrane</keyword>
<keyword evidence="19" id="KW-1185">Reference proteome</keyword>
<evidence type="ECO:0000256" key="12">
    <source>
        <dbReference type="ARBA" id="ARBA00023004"/>
    </source>
</evidence>
<comment type="subunit">
    <text evidence="5">Homotrimer.</text>
</comment>
<dbReference type="Gene3D" id="2.60.40.420">
    <property type="entry name" value="Cupredoxins - blue copper proteins"/>
    <property type="match status" value="2"/>
</dbReference>
<dbReference type="PANTHER" id="PTHR35008">
    <property type="entry name" value="BLL4482 PROTEIN-RELATED"/>
    <property type="match status" value="1"/>
</dbReference>
<sequence>MSTSPSNDPRHHASTWPGIATTALRVAFGIIWMVAAALTWLPDFASHYVGYLHNASQGQPGWNAWWFSGWIALVTPHAALFTWLTRIAVSAIAICLVIGFGGRTLYALGALFSLLVWSTAEGFGGPYAVGVSNIGTAITYVLIFLALIGLHYRAGLVPYSLDYLIERRWPRWQKIAEWSNATEPPPAPEALPPGVQIVAVLGIVVVLALLIAGLPSTLNVKSASPATAAQAVSPLMLAAKEPIQKARDARLPPVAGDGKTATIEVIAEDKKVTIANGVEYQAWTFGGEVPAPVIHLRQGQVVTVKFTNRGTMHHAIDFHSAITPPDLNYVDINPGETLEFTFVADTPGAFVYHCGTPPVLLHMANGMFGAIIVSPATPLPEAAESYVIVQSEWYTQLMSGNLMGPSFEKMLQMRPDEIVFNGIANQYHDQPLPVTAGKRARIYFVNAGPSLWSAFHVIGGMFDKVYPDADAAHALSGVSTHSVGPGEGAVFDVVLPKAGKYPFVDHSMAHMAIGAVGILEAKGDSPATTPAKPTLTKSAGAATAAPAHAAMPAPTGPYQFDTARGDALYAQHCAACHQATGMGLPGAFPPLKGDPAVLDANPAKHIQTILHGMQGEAINGTAYPSPMPPFADQLSDAEVADIVNHERTSWGNQAKKVTADDVKAAR</sequence>
<dbReference type="Gene3D" id="1.10.760.10">
    <property type="entry name" value="Cytochrome c-like domain"/>
    <property type="match status" value="1"/>
</dbReference>
<comment type="subcellular location">
    <subcellularLocation>
        <location evidence="3">Periplasm</location>
    </subcellularLocation>
</comment>
<dbReference type="InterPro" id="IPR036909">
    <property type="entry name" value="Cyt_c-like_dom_sf"/>
</dbReference>
<evidence type="ECO:0000256" key="1">
    <source>
        <dbReference type="ARBA" id="ARBA00001960"/>
    </source>
</evidence>
<comment type="caution">
    <text evidence="18">The sequence shown here is derived from an EMBL/GenBank/DDBJ whole genome shotgun (WGS) entry which is preliminary data.</text>
</comment>
<evidence type="ECO:0000256" key="15">
    <source>
        <dbReference type="PROSITE-ProRule" id="PRU00433"/>
    </source>
</evidence>
<comment type="cofactor">
    <cofactor evidence="1">
        <name>Cu(+)</name>
        <dbReference type="ChEBI" id="CHEBI:49552"/>
    </cofactor>
</comment>
<dbReference type="PROSITE" id="PS51007">
    <property type="entry name" value="CYTC"/>
    <property type="match status" value="1"/>
</dbReference>
<gene>
    <name evidence="18" type="ORF">ACFFGG_08360</name>
</gene>